<dbReference type="AlphaFoldDB" id="A0A0F9MNU0"/>
<gene>
    <name evidence="1" type="ORF">LCGC14_1068830</name>
</gene>
<dbReference type="EMBL" id="LAZR01004589">
    <property type="protein sequence ID" value="KKN07269.1"/>
    <property type="molecule type" value="Genomic_DNA"/>
</dbReference>
<name>A0A0F9MNU0_9ZZZZ</name>
<dbReference type="Pfam" id="PF21900">
    <property type="entry name" value="DUF6920"/>
    <property type="match status" value="1"/>
</dbReference>
<accession>A0A0F9MNU0</accession>
<sequence length="289" mass="33860">MTALFLIIGLLLLVLLLSKLNVLIQFRRQVKTLFAQSKKIKGQYFQLTQLINLPEPVQRYFKHILKEGQPYISYVRMKHDGLFKMGVGKSWMNIKGEQYATIAKPGFIWKGTTLMFVARDMYISDKGRLIATLLSVYNVVDAKGKKYNEGELLRWLGESILYPTNFLPSRRLQWLPIDSKSAKLTFQYAGLSLYFICSFNEIGELTEMQTKRYMDEDHLEIWVIKATNYQELNRIRVPTEFDVLWRLEQGDFSYAKFNITEIEYDQPKIFYTVQTKPAKTVGSSIRINW</sequence>
<reference evidence="1" key="1">
    <citation type="journal article" date="2015" name="Nature">
        <title>Complex archaea that bridge the gap between prokaryotes and eukaryotes.</title>
        <authorList>
            <person name="Spang A."/>
            <person name="Saw J.H."/>
            <person name="Jorgensen S.L."/>
            <person name="Zaremba-Niedzwiedzka K."/>
            <person name="Martijn J."/>
            <person name="Lind A.E."/>
            <person name="van Eijk R."/>
            <person name="Schleper C."/>
            <person name="Guy L."/>
            <person name="Ettema T.J."/>
        </authorList>
    </citation>
    <scope>NUCLEOTIDE SEQUENCE</scope>
</reference>
<evidence type="ECO:0000313" key="1">
    <source>
        <dbReference type="EMBL" id="KKN07269.1"/>
    </source>
</evidence>
<protein>
    <submittedName>
        <fullName evidence="1">Uncharacterized protein</fullName>
    </submittedName>
</protein>
<comment type="caution">
    <text evidence="1">The sequence shown here is derived from an EMBL/GenBank/DDBJ whole genome shotgun (WGS) entry which is preliminary data.</text>
</comment>
<organism evidence="1">
    <name type="scientific">marine sediment metagenome</name>
    <dbReference type="NCBI Taxonomy" id="412755"/>
    <lineage>
        <taxon>unclassified sequences</taxon>
        <taxon>metagenomes</taxon>
        <taxon>ecological metagenomes</taxon>
    </lineage>
</organism>
<proteinExistence type="predicted"/>
<dbReference type="InterPro" id="IPR054213">
    <property type="entry name" value="DUF6920"/>
</dbReference>